<feature type="domain" description="AAA+ ATPase" evidence="14">
    <location>
        <begin position="140"/>
        <end position="325"/>
    </location>
</feature>
<keyword evidence="2 13" id="KW-0813">Transport</keyword>
<evidence type="ECO:0000256" key="5">
    <source>
        <dbReference type="ARBA" id="ARBA00022781"/>
    </source>
</evidence>
<evidence type="ECO:0000256" key="13">
    <source>
        <dbReference type="HAMAP-Rule" id="MF_01347"/>
    </source>
</evidence>
<dbReference type="Pfam" id="PF00006">
    <property type="entry name" value="ATP-synt_ab"/>
    <property type="match status" value="1"/>
</dbReference>
<evidence type="ECO:0000313" key="16">
    <source>
        <dbReference type="Proteomes" id="UP000198816"/>
    </source>
</evidence>
<dbReference type="SMART" id="SM00382">
    <property type="entry name" value="AAA"/>
    <property type="match status" value="1"/>
</dbReference>
<keyword evidence="11 13" id="KW-0066">ATP synthesis</keyword>
<dbReference type="CDD" id="cd01133">
    <property type="entry name" value="F1-ATPase_beta_CD"/>
    <property type="match status" value="1"/>
</dbReference>
<dbReference type="SUPFAM" id="SSF47917">
    <property type="entry name" value="C-terminal domain of alpha and beta subunits of F1 ATP synthase"/>
    <property type="match status" value="1"/>
</dbReference>
<accession>A0A1H3BEQ9</accession>
<dbReference type="CDD" id="cd18110">
    <property type="entry name" value="ATP-synt_F1_beta_C"/>
    <property type="match status" value="1"/>
</dbReference>
<keyword evidence="8 13" id="KW-0406">Ion transport</keyword>
<keyword evidence="4 13" id="KW-0547">Nucleotide-binding</keyword>
<evidence type="ECO:0000256" key="11">
    <source>
        <dbReference type="ARBA" id="ARBA00023310"/>
    </source>
</evidence>
<dbReference type="STRING" id="1058.SAMN05421783_12438"/>
<evidence type="ECO:0000313" key="15">
    <source>
        <dbReference type="EMBL" id="SDX39884.1"/>
    </source>
</evidence>
<dbReference type="InterPro" id="IPR004100">
    <property type="entry name" value="ATPase_F1/V1/A1_a/bsu_N"/>
</dbReference>
<organism evidence="15 16">
    <name type="scientific">Thiocapsa roseopersicina</name>
    <dbReference type="NCBI Taxonomy" id="1058"/>
    <lineage>
        <taxon>Bacteria</taxon>
        <taxon>Pseudomonadati</taxon>
        <taxon>Pseudomonadota</taxon>
        <taxon>Gammaproteobacteria</taxon>
        <taxon>Chromatiales</taxon>
        <taxon>Chromatiaceae</taxon>
        <taxon>Thiocapsa</taxon>
    </lineage>
</organism>
<dbReference type="OrthoDB" id="9801639at2"/>
<feature type="binding site" evidence="13">
    <location>
        <begin position="148"/>
        <end position="155"/>
    </location>
    <ligand>
        <name>ATP</name>
        <dbReference type="ChEBI" id="CHEBI:30616"/>
    </ligand>
</feature>
<sequence>MSSGNVVEIIGAVVDVQFPRGEIPKVYEALKIESTGLTLEVQQQLGDGVVRAIAMGSTDGLQRGIPAIATGAPIQVPVGQKTLGRIMDVLGNPIDELGDVGSEERWSIHRAAPPFEDQATSTEILETGIKVIDLIMPIPKGGKVGLFGGAGVGKTVTLMELIRNIAAEHSGFSVFAGVGERTREGNDFYHEMKESNVLDKVALVYGQMNEPPGNRLRVALTGLTMAEFFREEGRDVLLFVDNIYRYTLAGTEVSALLGRMPSAVGYQPTLASEMGALQERITSTRTGSITSFQAVYVPADDLTDPSPATTFAHLDATLVLSRQIAELGIYPAVDPLDSTSRILDPNVVGQEHYQTARAVQGTLQRYKELKDIIAILGMDELSDDDKLAVSRARKIQRFLSQPFFVAEVFTGSPGKFVSVKDTIKDFKAIVNGDYDHLPEQAFYMVGGIEEAVAKAEKMGS</sequence>
<keyword evidence="3 13" id="KW-1003">Cell membrane</keyword>
<dbReference type="InterPro" id="IPR000194">
    <property type="entry name" value="ATPase_F1/V1/A1_a/bsu_nucl-bd"/>
</dbReference>
<dbReference type="NCBIfam" id="TIGR01039">
    <property type="entry name" value="atpD"/>
    <property type="match status" value="1"/>
</dbReference>
<keyword evidence="6 13" id="KW-0067">ATP-binding</keyword>
<dbReference type="EC" id="7.1.2.2" evidence="13"/>
<dbReference type="RefSeq" id="WP_093036416.1">
    <property type="nucleotide sequence ID" value="NZ_FNNZ01000024.1"/>
</dbReference>
<dbReference type="GO" id="GO:0045259">
    <property type="term" value="C:proton-transporting ATP synthase complex"/>
    <property type="evidence" value="ECO:0007669"/>
    <property type="project" value="UniProtKB-KW"/>
</dbReference>
<dbReference type="Proteomes" id="UP000198816">
    <property type="component" value="Unassembled WGS sequence"/>
</dbReference>
<comment type="catalytic activity">
    <reaction evidence="13">
        <text>ATP + H2O + 4 H(+)(in) = ADP + phosphate + 5 H(+)(out)</text>
        <dbReference type="Rhea" id="RHEA:57720"/>
        <dbReference type="ChEBI" id="CHEBI:15377"/>
        <dbReference type="ChEBI" id="CHEBI:15378"/>
        <dbReference type="ChEBI" id="CHEBI:30616"/>
        <dbReference type="ChEBI" id="CHEBI:43474"/>
        <dbReference type="ChEBI" id="CHEBI:456216"/>
        <dbReference type="EC" id="7.1.2.2"/>
    </reaction>
</comment>
<dbReference type="SUPFAM" id="SSF50615">
    <property type="entry name" value="N-terminal domain of alpha and beta subunits of F1 ATP synthase"/>
    <property type="match status" value="1"/>
</dbReference>
<dbReference type="GO" id="GO:0046933">
    <property type="term" value="F:proton-transporting ATP synthase activity, rotational mechanism"/>
    <property type="evidence" value="ECO:0007669"/>
    <property type="project" value="UniProtKB-UniRule"/>
</dbReference>
<dbReference type="GO" id="GO:0005886">
    <property type="term" value="C:plasma membrane"/>
    <property type="evidence" value="ECO:0007669"/>
    <property type="project" value="UniProtKB-SubCell"/>
</dbReference>
<keyword evidence="10 13" id="KW-0139">CF(1)</keyword>
<dbReference type="FunFam" id="1.10.1140.10:FF:000001">
    <property type="entry name" value="ATP synthase subunit beta"/>
    <property type="match status" value="1"/>
</dbReference>
<keyword evidence="5 13" id="KW-0375">Hydrogen ion transport</keyword>
<evidence type="ECO:0000256" key="2">
    <source>
        <dbReference type="ARBA" id="ARBA00022448"/>
    </source>
</evidence>
<evidence type="ECO:0000259" key="14">
    <source>
        <dbReference type="SMART" id="SM00382"/>
    </source>
</evidence>
<comment type="similarity">
    <text evidence="12">Belongs to the ATPase alpha/beta chains family. T3SS ATPase subfamily.</text>
</comment>
<keyword evidence="7 13" id="KW-1278">Translocase</keyword>
<dbReference type="FunFam" id="3.40.50.300:FF:000004">
    <property type="entry name" value="ATP synthase subunit beta"/>
    <property type="match status" value="1"/>
</dbReference>
<dbReference type="InterPro" id="IPR036121">
    <property type="entry name" value="ATPase_F1/V1/A1_a/bsu_N_sf"/>
</dbReference>
<dbReference type="InterPro" id="IPR027417">
    <property type="entry name" value="P-loop_NTPase"/>
</dbReference>
<dbReference type="EMBL" id="FNNZ01000024">
    <property type="protein sequence ID" value="SDX39884.1"/>
    <property type="molecule type" value="Genomic_DNA"/>
</dbReference>
<dbReference type="InterPro" id="IPR055190">
    <property type="entry name" value="ATP-synt_VA_C"/>
</dbReference>
<dbReference type="InterPro" id="IPR003593">
    <property type="entry name" value="AAA+_ATPase"/>
</dbReference>
<protein>
    <recommendedName>
        <fullName evidence="13">ATP synthase subunit beta</fullName>
        <ecNumber evidence="13">7.1.2.2</ecNumber>
    </recommendedName>
    <alternativeName>
        <fullName evidence="13">ATP synthase F1 sector subunit beta</fullName>
    </alternativeName>
    <alternativeName>
        <fullName evidence="13">F-ATPase subunit beta</fullName>
    </alternativeName>
</protein>
<evidence type="ECO:0000256" key="4">
    <source>
        <dbReference type="ARBA" id="ARBA00022741"/>
    </source>
</evidence>
<comment type="function">
    <text evidence="13">Produces ATP from ADP in the presence of a proton gradient across the membrane. The catalytic sites are hosted primarily by the beta subunits.</text>
</comment>
<dbReference type="SUPFAM" id="SSF52540">
    <property type="entry name" value="P-loop containing nucleoside triphosphate hydrolases"/>
    <property type="match status" value="1"/>
</dbReference>
<dbReference type="CDD" id="cd18115">
    <property type="entry name" value="ATP-synt_F1_beta_N"/>
    <property type="match status" value="1"/>
</dbReference>
<dbReference type="Gene3D" id="1.10.1140.10">
    <property type="entry name" value="Bovine Mitochondrial F1-atpase, Atp Synthase Beta Chain, Chain D, domain 3"/>
    <property type="match status" value="1"/>
</dbReference>
<evidence type="ECO:0000256" key="8">
    <source>
        <dbReference type="ARBA" id="ARBA00023065"/>
    </source>
</evidence>
<dbReference type="Pfam" id="PF22919">
    <property type="entry name" value="ATP-synt_VA_C"/>
    <property type="match status" value="1"/>
</dbReference>
<evidence type="ECO:0000256" key="12">
    <source>
        <dbReference type="ARBA" id="ARBA00024342"/>
    </source>
</evidence>
<evidence type="ECO:0000256" key="9">
    <source>
        <dbReference type="ARBA" id="ARBA00023136"/>
    </source>
</evidence>
<dbReference type="Pfam" id="PF02874">
    <property type="entry name" value="ATP-synt_ab_N"/>
    <property type="match status" value="1"/>
</dbReference>
<dbReference type="PANTHER" id="PTHR15184:SF71">
    <property type="entry name" value="ATP SYNTHASE SUBUNIT BETA, MITOCHONDRIAL"/>
    <property type="match status" value="1"/>
</dbReference>
<evidence type="ECO:0000256" key="1">
    <source>
        <dbReference type="ARBA" id="ARBA00004170"/>
    </source>
</evidence>
<dbReference type="InterPro" id="IPR020003">
    <property type="entry name" value="ATPase_a/bsu_AS"/>
</dbReference>
<dbReference type="InterPro" id="IPR024034">
    <property type="entry name" value="ATPase_F1/V1_b/a_C"/>
</dbReference>
<dbReference type="InterPro" id="IPR005722">
    <property type="entry name" value="ATP_synth_F1_bsu"/>
</dbReference>
<gene>
    <name evidence="13" type="primary">atpD</name>
    <name evidence="15" type="ORF">SAMN05421783_12438</name>
</gene>
<evidence type="ECO:0000256" key="10">
    <source>
        <dbReference type="ARBA" id="ARBA00023196"/>
    </source>
</evidence>
<reference evidence="16" key="1">
    <citation type="submission" date="2016-10" db="EMBL/GenBank/DDBJ databases">
        <authorList>
            <person name="Varghese N."/>
            <person name="Submissions S."/>
        </authorList>
    </citation>
    <scope>NUCLEOTIDE SEQUENCE [LARGE SCALE GENOMIC DNA]</scope>
    <source>
        <strain evidence="16">DSM 217</strain>
    </source>
</reference>
<keyword evidence="16" id="KW-1185">Reference proteome</keyword>
<dbReference type="Gene3D" id="3.40.50.300">
    <property type="entry name" value="P-loop containing nucleotide triphosphate hydrolases"/>
    <property type="match status" value="1"/>
</dbReference>
<evidence type="ECO:0000256" key="6">
    <source>
        <dbReference type="ARBA" id="ARBA00022840"/>
    </source>
</evidence>
<dbReference type="InterPro" id="IPR050053">
    <property type="entry name" value="ATPase_alpha/beta_chains"/>
</dbReference>
<evidence type="ECO:0000256" key="7">
    <source>
        <dbReference type="ARBA" id="ARBA00022967"/>
    </source>
</evidence>
<evidence type="ECO:0000256" key="3">
    <source>
        <dbReference type="ARBA" id="ARBA00022475"/>
    </source>
</evidence>
<dbReference type="HAMAP" id="MF_01347">
    <property type="entry name" value="ATP_synth_beta_bact"/>
    <property type="match status" value="1"/>
</dbReference>
<comment type="subcellular location">
    <subcellularLocation>
        <location evidence="13">Cell membrane</location>
        <topology evidence="13">Peripheral membrane protein</topology>
    </subcellularLocation>
    <subcellularLocation>
        <location evidence="1">Membrane</location>
        <topology evidence="1">Peripheral membrane protein</topology>
    </subcellularLocation>
</comment>
<keyword evidence="9 13" id="KW-0472">Membrane</keyword>
<dbReference type="Gene3D" id="2.40.10.170">
    <property type="match status" value="1"/>
</dbReference>
<proteinExistence type="inferred from homology"/>
<dbReference type="PROSITE" id="PS00152">
    <property type="entry name" value="ATPASE_ALPHA_BETA"/>
    <property type="match status" value="1"/>
</dbReference>
<dbReference type="GO" id="GO:0005524">
    <property type="term" value="F:ATP binding"/>
    <property type="evidence" value="ECO:0007669"/>
    <property type="project" value="UniProtKB-UniRule"/>
</dbReference>
<dbReference type="PANTHER" id="PTHR15184">
    <property type="entry name" value="ATP SYNTHASE"/>
    <property type="match status" value="1"/>
</dbReference>
<dbReference type="AlphaFoldDB" id="A0A1H3BEQ9"/>
<name>A0A1H3BEQ9_THIRO</name>